<feature type="transmembrane region" description="Helical" evidence="6">
    <location>
        <begin position="136"/>
        <end position="155"/>
    </location>
</feature>
<dbReference type="GO" id="GO:0016020">
    <property type="term" value="C:membrane"/>
    <property type="evidence" value="ECO:0007669"/>
    <property type="project" value="UniProtKB-SubCell"/>
</dbReference>
<accession>A0A7L4ZDY2</accession>
<evidence type="ECO:0000256" key="4">
    <source>
        <dbReference type="ARBA" id="ARBA00022989"/>
    </source>
</evidence>
<evidence type="ECO:0000313" key="8">
    <source>
        <dbReference type="Proteomes" id="UP000464657"/>
    </source>
</evidence>
<dbReference type="Pfam" id="PF07947">
    <property type="entry name" value="YhhN"/>
    <property type="match status" value="1"/>
</dbReference>
<comment type="subcellular location">
    <subcellularLocation>
        <location evidence="1">Membrane</location>
        <topology evidence="1">Multi-pass membrane protein</topology>
    </subcellularLocation>
</comment>
<keyword evidence="3 6" id="KW-0812">Transmembrane</keyword>
<name>A0A7L4ZDY2_9FLAO</name>
<dbReference type="InterPro" id="IPR012506">
    <property type="entry name" value="TMEM86B-like"/>
</dbReference>
<protein>
    <recommendedName>
        <fullName evidence="9">YhhN-like protein</fullName>
    </recommendedName>
</protein>
<dbReference type="OrthoDB" id="1434972at2"/>
<evidence type="ECO:0008006" key="9">
    <source>
        <dbReference type="Google" id="ProtNLM"/>
    </source>
</evidence>
<comment type="similarity">
    <text evidence="2">Belongs to the TMEM86 family.</text>
</comment>
<dbReference type="Proteomes" id="UP000464657">
    <property type="component" value="Chromosome"/>
</dbReference>
<proteinExistence type="inferred from homology"/>
<keyword evidence="4 6" id="KW-1133">Transmembrane helix</keyword>
<evidence type="ECO:0000256" key="2">
    <source>
        <dbReference type="ARBA" id="ARBA00007375"/>
    </source>
</evidence>
<sequence>MSKRKILTYLYFAFLFLDVFGVLFPAIIDRKYTTFLPLPVLLILYFVSVKRINWYYVIALVFTFLGVIFFYKRTYFEIGLVSYAAGVLFYVIISLKQATVISIKSVCIAIVPFLIIYLVPLILYSDAVGGDVFNYIMLYVFFVGFFFLISSLIYINQSNKRNLWLLISGMVFVVSTIMHGYNLFFGYVAEVKIGVIITFLLMHYAMYRYVELE</sequence>
<reference evidence="7 8" key="1">
    <citation type="journal article" date="2013" name="Int. J. Syst. Evol. Microbiol.">
        <title>Kordia antarctica sp. nov., isolated from Antarctic seawater.</title>
        <authorList>
            <person name="Baek K."/>
            <person name="Choi A."/>
            <person name="Kang I."/>
            <person name="Lee K."/>
            <person name="Cho J.C."/>
        </authorList>
    </citation>
    <scope>NUCLEOTIDE SEQUENCE [LARGE SCALE GENOMIC DNA]</scope>
    <source>
        <strain evidence="7 8">IMCC3317</strain>
    </source>
</reference>
<evidence type="ECO:0000256" key="5">
    <source>
        <dbReference type="ARBA" id="ARBA00023136"/>
    </source>
</evidence>
<keyword evidence="8" id="KW-1185">Reference proteome</keyword>
<feature type="transmembrane region" description="Helical" evidence="6">
    <location>
        <begin position="78"/>
        <end position="95"/>
    </location>
</feature>
<gene>
    <name evidence="7" type="ORF">IMCC3317_01230</name>
</gene>
<dbReference type="EMBL" id="CP019288">
    <property type="protein sequence ID" value="QHI34779.1"/>
    <property type="molecule type" value="Genomic_DNA"/>
</dbReference>
<evidence type="ECO:0000256" key="1">
    <source>
        <dbReference type="ARBA" id="ARBA00004141"/>
    </source>
</evidence>
<dbReference type="KEGG" id="kan:IMCC3317_01230"/>
<feature type="transmembrane region" description="Helical" evidence="6">
    <location>
        <begin position="162"/>
        <end position="181"/>
    </location>
</feature>
<evidence type="ECO:0000256" key="3">
    <source>
        <dbReference type="ARBA" id="ARBA00022692"/>
    </source>
</evidence>
<feature type="transmembrane region" description="Helical" evidence="6">
    <location>
        <begin position="107"/>
        <end position="124"/>
    </location>
</feature>
<organism evidence="7 8">
    <name type="scientific">Kordia antarctica</name>
    <dbReference type="NCBI Taxonomy" id="1218801"/>
    <lineage>
        <taxon>Bacteria</taxon>
        <taxon>Pseudomonadati</taxon>
        <taxon>Bacteroidota</taxon>
        <taxon>Flavobacteriia</taxon>
        <taxon>Flavobacteriales</taxon>
        <taxon>Flavobacteriaceae</taxon>
        <taxon>Kordia</taxon>
    </lineage>
</organism>
<dbReference type="AlphaFoldDB" id="A0A7L4ZDY2"/>
<evidence type="ECO:0000313" key="7">
    <source>
        <dbReference type="EMBL" id="QHI34779.1"/>
    </source>
</evidence>
<keyword evidence="5 6" id="KW-0472">Membrane</keyword>
<feature type="transmembrane region" description="Helical" evidence="6">
    <location>
        <begin position="187"/>
        <end position="207"/>
    </location>
</feature>
<dbReference type="RefSeq" id="WP_160127567.1">
    <property type="nucleotide sequence ID" value="NZ_CP019288.1"/>
</dbReference>
<evidence type="ECO:0000256" key="6">
    <source>
        <dbReference type="SAM" id="Phobius"/>
    </source>
</evidence>
<feature type="transmembrane region" description="Helical" evidence="6">
    <location>
        <begin position="32"/>
        <end position="47"/>
    </location>
</feature>
<feature type="transmembrane region" description="Helical" evidence="6">
    <location>
        <begin position="7"/>
        <end position="26"/>
    </location>
</feature>
<feature type="transmembrane region" description="Helical" evidence="6">
    <location>
        <begin position="54"/>
        <end position="72"/>
    </location>
</feature>